<evidence type="ECO:0000313" key="7">
    <source>
        <dbReference type="Proteomes" id="UP000012040"/>
    </source>
</evidence>
<gene>
    <name evidence="6" type="ORF">A11Q_2135</name>
</gene>
<dbReference type="STRING" id="1184267.A11Q_2135"/>
<keyword evidence="3" id="KW-1133">Transmembrane helix</keyword>
<dbReference type="OrthoDB" id="5297761at2"/>
<sequence>MNKKYVIISLVLAILIAGGVWFFFFKAKPTQYREAEIKKSDIALKILATGTVQPENRLQIKSPLAGRAESINVREGQKVKKGEILAWVSSTERAVLLDGARAQGEAEVRKWEEIYKPTPIIAPLAGTIILRSIEPGQTFTTADAILVMADRLTIQAQVDETDLAQIFVKQKAEVVLDAYLNKPLEAVVSHIAYEAKTVNNVTTYTVYVLPLEEIDFLRSGMTANVNFIGESKQDITVVPNAFVKYEAGRPYVLVKTGKEPENRPIRLGITDGKQTEVLSGLNAGDIVVEAIVAEKKNTSSGGISFGGPPGGRRR</sequence>
<protein>
    <submittedName>
        <fullName evidence="6">Macrolide-specific efflux protein</fullName>
    </submittedName>
</protein>
<comment type="subcellular location">
    <subcellularLocation>
        <location evidence="1">Cell envelope</location>
    </subcellularLocation>
</comment>
<evidence type="ECO:0000313" key="6">
    <source>
        <dbReference type="EMBL" id="AGH96351.1"/>
    </source>
</evidence>
<feature type="domain" description="CzcB-like barrel-sandwich hybrid" evidence="4">
    <location>
        <begin position="59"/>
        <end position="150"/>
    </location>
</feature>
<dbReference type="Pfam" id="PF25973">
    <property type="entry name" value="BSH_CzcB"/>
    <property type="match status" value="1"/>
</dbReference>
<dbReference type="InterPro" id="IPR058649">
    <property type="entry name" value="CzcB_C"/>
</dbReference>
<dbReference type="Gene3D" id="2.40.30.170">
    <property type="match status" value="1"/>
</dbReference>
<dbReference type="InterPro" id="IPR050465">
    <property type="entry name" value="UPF0194_transport"/>
</dbReference>
<feature type="domain" description="CzcB-like C-terminal circularly permuted SH3-like" evidence="5">
    <location>
        <begin position="238"/>
        <end position="288"/>
    </location>
</feature>
<dbReference type="AlphaFoldDB" id="M4VE83"/>
<keyword evidence="2" id="KW-0175">Coiled coil</keyword>
<dbReference type="RefSeq" id="WP_015470841.1">
    <property type="nucleotide sequence ID" value="NC_020813.1"/>
</dbReference>
<evidence type="ECO:0000256" key="1">
    <source>
        <dbReference type="ARBA" id="ARBA00004196"/>
    </source>
</evidence>
<dbReference type="GO" id="GO:0030313">
    <property type="term" value="C:cell envelope"/>
    <property type="evidence" value="ECO:0007669"/>
    <property type="project" value="UniProtKB-SubCell"/>
</dbReference>
<evidence type="ECO:0000256" key="2">
    <source>
        <dbReference type="ARBA" id="ARBA00023054"/>
    </source>
</evidence>
<keyword evidence="3" id="KW-0472">Membrane</keyword>
<dbReference type="EMBL" id="CP003537">
    <property type="protein sequence ID" value="AGH96351.1"/>
    <property type="molecule type" value="Genomic_DNA"/>
</dbReference>
<evidence type="ECO:0000259" key="4">
    <source>
        <dbReference type="Pfam" id="PF25973"/>
    </source>
</evidence>
<feature type="transmembrane region" description="Helical" evidence="3">
    <location>
        <begin position="6"/>
        <end position="25"/>
    </location>
</feature>
<proteinExistence type="predicted"/>
<dbReference type="Gene3D" id="6.20.50.140">
    <property type="match status" value="1"/>
</dbReference>
<name>M4VE83_9BACT</name>
<dbReference type="PANTHER" id="PTHR32347:SF14">
    <property type="entry name" value="EFFLUX SYSTEM COMPONENT YKNX-RELATED"/>
    <property type="match status" value="1"/>
</dbReference>
<dbReference type="Proteomes" id="UP000012040">
    <property type="component" value="Chromosome"/>
</dbReference>
<organism evidence="6 7">
    <name type="scientific">Pseudobdellovibrio exovorus JSS</name>
    <dbReference type="NCBI Taxonomy" id="1184267"/>
    <lineage>
        <taxon>Bacteria</taxon>
        <taxon>Pseudomonadati</taxon>
        <taxon>Bdellovibrionota</taxon>
        <taxon>Bdellovibrionia</taxon>
        <taxon>Bdellovibrionales</taxon>
        <taxon>Pseudobdellovibrionaceae</taxon>
        <taxon>Pseudobdellovibrio</taxon>
    </lineage>
</organism>
<dbReference type="HOGENOM" id="CLU_018816_14_1_7"/>
<dbReference type="Gene3D" id="2.40.50.100">
    <property type="match status" value="1"/>
</dbReference>
<accession>M4VE83</accession>
<evidence type="ECO:0000259" key="5">
    <source>
        <dbReference type="Pfam" id="PF25975"/>
    </source>
</evidence>
<keyword evidence="3" id="KW-0812">Transmembrane</keyword>
<dbReference type="Pfam" id="PF25975">
    <property type="entry name" value="CzcB_C"/>
    <property type="match status" value="1"/>
</dbReference>
<reference evidence="6 7" key="1">
    <citation type="journal article" date="2013" name="ISME J.">
        <title>By their genes ye shall know them: genomic signatures of predatory bacteria.</title>
        <authorList>
            <person name="Pasternak Z."/>
            <person name="Pietrokovski S."/>
            <person name="Rotem O."/>
            <person name="Gophna U."/>
            <person name="Lurie-Weinberger M.N."/>
            <person name="Jurkevitch E."/>
        </authorList>
    </citation>
    <scope>NUCLEOTIDE SEQUENCE [LARGE SCALE GENOMIC DNA]</scope>
    <source>
        <strain evidence="6 7">JSS</strain>
    </source>
</reference>
<keyword evidence="7" id="KW-1185">Reference proteome</keyword>
<dbReference type="PATRIC" id="fig|1184267.3.peg.2162"/>
<dbReference type="KEGG" id="bex:A11Q_2135"/>
<dbReference type="TCDB" id="8.A.1.2.2">
    <property type="family name" value="the membrane fusion protein (mfp) family"/>
</dbReference>
<dbReference type="InterPro" id="IPR058647">
    <property type="entry name" value="BSH_CzcB-like"/>
</dbReference>
<evidence type="ECO:0000256" key="3">
    <source>
        <dbReference type="SAM" id="Phobius"/>
    </source>
</evidence>
<dbReference type="eggNOG" id="COG0845">
    <property type="taxonomic scope" value="Bacteria"/>
</dbReference>
<dbReference type="PANTHER" id="PTHR32347">
    <property type="entry name" value="EFFLUX SYSTEM COMPONENT YKNX-RELATED"/>
    <property type="match status" value="1"/>
</dbReference>
<dbReference type="SUPFAM" id="SSF111369">
    <property type="entry name" value="HlyD-like secretion proteins"/>
    <property type="match status" value="1"/>
</dbReference>